<dbReference type="GO" id="GO:0009279">
    <property type="term" value="C:cell outer membrane"/>
    <property type="evidence" value="ECO:0007669"/>
    <property type="project" value="UniProtKB-SubCell"/>
</dbReference>
<evidence type="ECO:0000313" key="13">
    <source>
        <dbReference type="EMBL" id="GJM64316.1"/>
    </source>
</evidence>
<dbReference type="Pfam" id="PF13715">
    <property type="entry name" value="CarbopepD_reg_2"/>
    <property type="match status" value="1"/>
</dbReference>
<keyword evidence="14" id="KW-1185">Reference proteome</keyword>
<evidence type="ECO:0000256" key="5">
    <source>
        <dbReference type="ARBA" id="ARBA00023077"/>
    </source>
</evidence>
<dbReference type="SUPFAM" id="SSF49464">
    <property type="entry name" value="Carboxypeptidase regulatory domain-like"/>
    <property type="match status" value="1"/>
</dbReference>
<organism evidence="13 14">
    <name type="scientific">Persicobacter diffluens</name>
    <dbReference type="NCBI Taxonomy" id="981"/>
    <lineage>
        <taxon>Bacteria</taxon>
        <taxon>Pseudomonadati</taxon>
        <taxon>Bacteroidota</taxon>
        <taxon>Cytophagia</taxon>
        <taxon>Cytophagales</taxon>
        <taxon>Persicobacteraceae</taxon>
        <taxon>Persicobacter</taxon>
    </lineage>
</organism>
<evidence type="ECO:0000256" key="1">
    <source>
        <dbReference type="ARBA" id="ARBA00004571"/>
    </source>
</evidence>
<dbReference type="EMBL" id="BQKE01000005">
    <property type="protein sequence ID" value="GJM64316.1"/>
    <property type="molecule type" value="Genomic_DNA"/>
</dbReference>
<proteinExistence type="inferred from homology"/>
<keyword evidence="5 9" id="KW-0798">TonB box</keyword>
<dbReference type="InterPro" id="IPR039426">
    <property type="entry name" value="TonB-dep_rcpt-like"/>
</dbReference>
<feature type="chain" id="PRO_5042936191" evidence="10">
    <location>
        <begin position="35"/>
        <end position="1005"/>
    </location>
</feature>
<accession>A0AAN5APG9</accession>
<dbReference type="InterPro" id="IPR037066">
    <property type="entry name" value="Plug_dom_sf"/>
</dbReference>
<dbReference type="Proteomes" id="UP001310022">
    <property type="component" value="Unassembled WGS sequence"/>
</dbReference>
<dbReference type="Gene3D" id="2.60.40.1120">
    <property type="entry name" value="Carboxypeptidase-like, regulatory domain"/>
    <property type="match status" value="1"/>
</dbReference>
<keyword evidence="3 8" id="KW-1134">Transmembrane beta strand</keyword>
<dbReference type="FunFam" id="2.170.130.10:FF:000008">
    <property type="entry name" value="SusC/RagA family TonB-linked outer membrane protein"/>
    <property type="match status" value="1"/>
</dbReference>
<dbReference type="PROSITE" id="PS52016">
    <property type="entry name" value="TONB_DEPENDENT_REC_3"/>
    <property type="match status" value="1"/>
</dbReference>
<dbReference type="AlphaFoldDB" id="A0AAN5APG9"/>
<dbReference type="InterPro" id="IPR023997">
    <property type="entry name" value="TonB-dep_OMP_SusC/RagA_CS"/>
</dbReference>
<dbReference type="Gene3D" id="2.40.170.20">
    <property type="entry name" value="TonB-dependent receptor, beta-barrel domain"/>
    <property type="match status" value="1"/>
</dbReference>
<name>A0AAN5APG9_9BACT</name>
<evidence type="ECO:0000256" key="7">
    <source>
        <dbReference type="ARBA" id="ARBA00023237"/>
    </source>
</evidence>
<gene>
    <name evidence="13" type="ORF">PEDI_48680</name>
</gene>
<dbReference type="NCBIfam" id="TIGR04057">
    <property type="entry name" value="SusC_RagA_signa"/>
    <property type="match status" value="1"/>
</dbReference>
<evidence type="ECO:0000256" key="3">
    <source>
        <dbReference type="ARBA" id="ARBA00022452"/>
    </source>
</evidence>
<evidence type="ECO:0000256" key="4">
    <source>
        <dbReference type="ARBA" id="ARBA00022692"/>
    </source>
</evidence>
<reference evidence="13 14" key="1">
    <citation type="submission" date="2021-12" db="EMBL/GenBank/DDBJ databases">
        <title>Genome sequencing of bacteria with rrn-lacking chromosome and rrn-plasmid.</title>
        <authorList>
            <person name="Anda M."/>
            <person name="Iwasaki W."/>
        </authorList>
    </citation>
    <scope>NUCLEOTIDE SEQUENCE [LARGE SCALE GENOMIC DNA]</scope>
    <source>
        <strain evidence="13 14">NBRC 15940</strain>
    </source>
</reference>
<dbReference type="NCBIfam" id="TIGR04056">
    <property type="entry name" value="OMP_RagA_SusC"/>
    <property type="match status" value="1"/>
</dbReference>
<keyword evidence="6 8" id="KW-0472">Membrane</keyword>
<feature type="domain" description="TonB-dependent receptor-like beta-barrel" evidence="11">
    <location>
        <begin position="402"/>
        <end position="949"/>
    </location>
</feature>
<comment type="caution">
    <text evidence="13">The sequence shown here is derived from an EMBL/GenBank/DDBJ whole genome shotgun (WGS) entry which is preliminary data.</text>
</comment>
<keyword evidence="7 8" id="KW-0998">Cell outer membrane</keyword>
<evidence type="ECO:0000256" key="9">
    <source>
        <dbReference type="RuleBase" id="RU003357"/>
    </source>
</evidence>
<evidence type="ECO:0000256" key="8">
    <source>
        <dbReference type="PROSITE-ProRule" id="PRU01360"/>
    </source>
</evidence>
<feature type="signal peptide" evidence="10">
    <location>
        <begin position="1"/>
        <end position="34"/>
    </location>
</feature>
<comment type="subcellular location">
    <subcellularLocation>
        <location evidence="1 8">Cell outer membrane</location>
        <topology evidence="1 8">Multi-pass membrane protein</topology>
    </subcellularLocation>
</comment>
<sequence length="1005" mass="110460">MNRRRTKLPICQGRLKHLFLIALIFCLASVGAFAQDRLVSGQVTDKDGPLIGVNIVIKGETIGTITDFEGNYALKVGQGDAVTLQYKFIGYKTQEIIVGNQSQINVRLVAEVTELDELVVVGYGTMKKSDLTGAVEVIDTENLTKFPVSNVSSALEGRVSGVFVSSTAEPGASPNINIRGVGTINGNSTPLYVVDGVQLSDISGINPSDIESMQVLKDASSAAIYGSRAANGVIIVTTKSGKSGESKFTFNVETGVSAVASRLDMMDTRTYAQYTSEMVVNASTPLSPLTPPAWVNDESLMGINTDWQDLVFEMGKVTKADLALSGGSDHGSYRVSLGYITQEGTIADTGYDRLNLGVSTRQTKGILTLGLNSTLFFSNKQKNPITDKSMNIYQAAPQIQPYDPDNLNGLGKPTFDISGNNNFPNPLVGELWDQYRRTYGAIANLFSEIAITEPLKFRTDVNLNYQLDDRNFYNPKVDQGLAANLNPSQNGLNIRNNQQMNILIENYLKFNKEFGQHTVNGMVGNSVMSEQLIGMQINAVDLEEGTRVPQTGDIRTSYGSNQVYRQVSFLGRVNYNYDNRYLFTGSYRMDGSSRFKRDRRWSGFPSFSAGWKISEEKFMEDVNVFSNLKLRAGYGELGRQIGNAVAGLNSQIKYPFPTGDISGTAPLQIANDDLGWETVQQTNIGLDMGLFDDALTFTAEYFIRNSTDMLLKVNPGGYTGVRGQSWVNTGKLVNNGVELNLSYKAFNDNGWEHVISLNSTMIQNEIKDLPTTIGENGLANDASLLRTGEPIGAFYGYRREGINEITGKQMFRDLDGNGEVNADDREVLGSPHPTYFVGLNYSLRYNNFDFSIFVQGVGGHQLYNKTRLALENGAGYGNRLSYVLEQSWHPDRNPDSEFPIVSLNDNSAHKGISNSAVSDRWIEDADYIRLKNVQIGYTLPQALLDRWKLNSVRVFISGIDLFTITKYTGLDPSNISNPNGSFTIGYDGGTYPAVRSMTAGLQMAF</sequence>
<dbReference type="InterPro" id="IPR023996">
    <property type="entry name" value="TonB-dep_OMP_SusC/RagA"/>
</dbReference>
<evidence type="ECO:0000256" key="10">
    <source>
        <dbReference type="SAM" id="SignalP"/>
    </source>
</evidence>
<dbReference type="InterPro" id="IPR036942">
    <property type="entry name" value="Beta-barrel_TonB_sf"/>
</dbReference>
<evidence type="ECO:0000256" key="6">
    <source>
        <dbReference type="ARBA" id="ARBA00023136"/>
    </source>
</evidence>
<dbReference type="RefSeq" id="WP_338239386.1">
    <property type="nucleotide sequence ID" value="NZ_BQKE01000005.1"/>
</dbReference>
<dbReference type="SUPFAM" id="SSF56935">
    <property type="entry name" value="Porins"/>
    <property type="match status" value="1"/>
</dbReference>
<feature type="domain" description="TonB-dependent receptor plug" evidence="12">
    <location>
        <begin position="128"/>
        <end position="233"/>
    </location>
</feature>
<dbReference type="Pfam" id="PF07715">
    <property type="entry name" value="Plug"/>
    <property type="match status" value="1"/>
</dbReference>
<evidence type="ECO:0000259" key="12">
    <source>
        <dbReference type="Pfam" id="PF07715"/>
    </source>
</evidence>
<evidence type="ECO:0000259" key="11">
    <source>
        <dbReference type="Pfam" id="PF00593"/>
    </source>
</evidence>
<evidence type="ECO:0000256" key="2">
    <source>
        <dbReference type="ARBA" id="ARBA00022448"/>
    </source>
</evidence>
<dbReference type="InterPro" id="IPR008969">
    <property type="entry name" value="CarboxyPept-like_regulatory"/>
</dbReference>
<dbReference type="Gene3D" id="2.170.130.10">
    <property type="entry name" value="TonB-dependent receptor, plug domain"/>
    <property type="match status" value="1"/>
</dbReference>
<protein>
    <submittedName>
        <fullName evidence="13">SusC/RagA family TonB-linked outer membrane protein</fullName>
    </submittedName>
</protein>
<dbReference type="InterPro" id="IPR000531">
    <property type="entry name" value="Beta-barrel_TonB"/>
</dbReference>
<dbReference type="InterPro" id="IPR012910">
    <property type="entry name" value="Plug_dom"/>
</dbReference>
<keyword evidence="2 8" id="KW-0813">Transport</keyword>
<keyword evidence="10" id="KW-0732">Signal</keyword>
<comment type="similarity">
    <text evidence="8 9">Belongs to the TonB-dependent receptor family.</text>
</comment>
<evidence type="ECO:0000313" key="14">
    <source>
        <dbReference type="Proteomes" id="UP001310022"/>
    </source>
</evidence>
<keyword evidence="4 8" id="KW-0812">Transmembrane</keyword>
<dbReference type="Pfam" id="PF00593">
    <property type="entry name" value="TonB_dep_Rec_b-barrel"/>
    <property type="match status" value="1"/>
</dbReference>